<feature type="compositionally biased region" description="Low complexity" evidence="1">
    <location>
        <begin position="14"/>
        <end position="26"/>
    </location>
</feature>
<evidence type="ECO:0000313" key="3">
    <source>
        <dbReference type="EMBL" id="KAG0151728.1"/>
    </source>
</evidence>
<keyword evidence="4" id="KW-1185">Reference proteome</keyword>
<evidence type="ECO:0000256" key="1">
    <source>
        <dbReference type="SAM" id="MobiDB-lite"/>
    </source>
</evidence>
<evidence type="ECO:0000259" key="2">
    <source>
        <dbReference type="PROSITE" id="PS51821"/>
    </source>
</evidence>
<protein>
    <recommendedName>
        <fullName evidence="2">Velvet domain-containing protein</fullName>
    </recommendedName>
</protein>
<sequence>MAGSPLMSPDEIMNPSSSSQNHSPSSIAGVGVDLPPLRGYLLSRASSTSLRSSGNQTGASSKNQVNVGVGNTESRESTPTDSSKWTFSLTILQQPLCGEAYDRKQRTARFSAIPVVPALIARVQARDENGRLVPVEHYPDLLCDLEIRRPDGTVLDEVEIGNAVYWRTSPSLVDVEDKGVDSLVFSFSQVQIPMLGKFFFRINLRRAPERTNPDRMRIGEWLAEARSNFFDMLPHSQVQAGDEIVRTPLSLKLYARLDRTRQNTFYLPNLVSPSTANQSNLN</sequence>
<dbReference type="OrthoDB" id="3056235at2759"/>
<name>A0A9P6NWP7_9BASI</name>
<reference evidence="3" key="1">
    <citation type="submission" date="2013-11" db="EMBL/GenBank/DDBJ databases">
        <title>Genome sequence of the fusiform rust pathogen reveals effectors for host alternation and coevolution with pine.</title>
        <authorList>
            <consortium name="DOE Joint Genome Institute"/>
            <person name="Smith K."/>
            <person name="Pendleton A."/>
            <person name="Kubisiak T."/>
            <person name="Anderson C."/>
            <person name="Salamov A."/>
            <person name="Aerts A."/>
            <person name="Riley R."/>
            <person name="Clum A."/>
            <person name="Lindquist E."/>
            <person name="Ence D."/>
            <person name="Campbell M."/>
            <person name="Kronenberg Z."/>
            <person name="Feau N."/>
            <person name="Dhillon B."/>
            <person name="Hamelin R."/>
            <person name="Burleigh J."/>
            <person name="Smith J."/>
            <person name="Yandell M."/>
            <person name="Nelson C."/>
            <person name="Grigoriev I."/>
            <person name="Davis J."/>
        </authorList>
    </citation>
    <scope>NUCLEOTIDE SEQUENCE</scope>
    <source>
        <strain evidence="3">G11</strain>
    </source>
</reference>
<feature type="region of interest" description="Disordered" evidence="1">
    <location>
        <begin position="46"/>
        <end position="83"/>
    </location>
</feature>
<organism evidence="3 4">
    <name type="scientific">Cronartium quercuum f. sp. fusiforme G11</name>
    <dbReference type="NCBI Taxonomy" id="708437"/>
    <lineage>
        <taxon>Eukaryota</taxon>
        <taxon>Fungi</taxon>
        <taxon>Dikarya</taxon>
        <taxon>Basidiomycota</taxon>
        <taxon>Pucciniomycotina</taxon>
        <taxon>Pucciniomycetes</taxon>
        <taxon>Pucciniales</taxon>
        <taxon>Coleosporiaceae</taxon>
        <taxon>Cronartium</taxon>
    </lineage>
</organism>
<feature type="domain" description="Velvet" evidence="2">
    <location>
        <begin position="82"/>
        <end position="263"/>
    </location>
</feature>
<proteinExistence type="predicted"/>
<feature type="region of interest" description="Disordered" evidence="1">
    <location>
        <begin position="1"/>
        <end position="30"/>
    </location>
</feature>
<feature type="compositionally biased region" description="Polar residues" evidence="1">
    <location>
        <begin position="54"/>
        <end position="72"/>
    </location>
</feature>
<dbReference type="InterPro" id="IPR038491">
    <property type="entry name" value="Velvet_dom_sf"/>
</dbReference>
<dbReference type="Proteomes" id="UP000886653">
    <property type="component" value="Unassembled WGS sequence"/>
</dbReference>
<accession>A0A9P6NWP7</accession>
<dbReference type="InterPro" id="IPR037525">
    <property type="entry name" value="Velvet_dom"/>
</dbReference>
<comment type="caution">
    <text evidence="3">The sequence shown here is derived from an EMBL/GenBank/DDBJ whole genome shotgun (WGS) entry which is preliminary data.</text>
</comment>
<evidence type="ECO:0000313" key="4">
    <source>
        <dbReference type="Proteomes" id="UP000886653"/>
    </source>
</evidence>
<dbReference type="PROSITE" id="PS51821">
    <property type="entry name" value="VELVET"/>
    <property type="match status" value="1"/>
</dbReference>
<dbReference type="AlphaFoldDB" id="A0A9P6NWP7"/>
<gene>
    <name evidence="3" type="ORF">CROQUDRAFT_650759</name>
</gene>
<dbReference type="EMBL" id="MU167211">
    <property type="protein sequence ID" value="KAG0151728.1"/>
    <property type="molecule type" value="Genomic_DNA"/>
</dbReference>
<dbReference type="Gene3D" id="2.60.40.3960">
    <property type="entry name" value="Velvet domain"/>
    <property type="match status" value="1"/>
</dbReference>